<dbReference type="FunFam" id="3.40.50.150:FF:000294">
    <property type="entry name" value="O-methyltransferase family protein"/>
    <property type="match status" value="1"/>
</dbReference>
<evidence type="ECO:0000256" key="4">
    <source>
        <dbReference type="ARBA" id="ARBA00038277"/>
    </source>
</evidence>
<dbReference type="GO" id="GO:0032259">
    <property type="term" value="P:methylation"/>
    <property type="evidence" value="ECO:0007669"/>
    <property type="project" value="UniProtKB-KW"/>
</dbReference>
<dbReference type="Pfam" id="PF08100">
    <property type="entry name" value="Dimerisation"/>
    <property type="match status" value="1"/>
</dbReference>
<dbReference type="PIRSF" id="PIRSF005739">
    <property type="entry name" value="O-mtase"/>
    <property type="match status" value="1"/>
</dbReference>
<evidence type="ECO:0000256" key="2">
    <source>
        <dbReference type="ARBA" id="ARBA00022679"/>
    </source>
</evidence>
<dbReference type="GO" id="GO:0008171">
    <property type="term" value="F:O-methyltransferase activity"/>
    <property type="evidence" value="ECO:0007669"/>
    <property type="project" value="InterPro"/>
</dbReference>
<dbReference type="InterPro" id="IPR036390">
    <property type="entry name" value="WH_DNA-bd_sf"/>
</dbReference>
<evidence type="ECO:0000256" key="5">
    <source>
        <dbReference type="PIRSR" id="PIRSR005739-1"/>
    </source>
</evidence>
<evidence type="ECO:0000313" key="8">
    <source>
        <dbReference type="EMBL" id="KAF6172994.1"/>
    </source>
</evidence>
<evidence type="ECO:0000256" key="3">
    <source>
        <dbReference type="ARBA" id="ARBA00022691"/>
    </source>
</evidence>
<dbReference type="PROSITE" id="PS51683">
    <property type="entry name" value="SAM_OMT_II"/>
    <property type="match status" value="1"/>
</dbReference>
<keyword evidence="3" id="KW-0949">S-adenosyl-L-methionine</keyword>
<feature type="domain" description="O-methyltransferase dimerisation" evidence="7">
    <location>
        <begin position="23"/>
        <end position="107"/>
    </location>
</feature>
<gene>
    <name evidence="8" type="ORF">GIB67_006370</name>
</gene>
<dbReference type="InterPro" id="IPR001077">
    <property type="entry name" value="COMT_C"/>
</dbReference>
<dbReference type="EMBL" id="JACGCM010000375">
    <property type="protein sequence ID" value="KAF6172994.1"/>
    <property type="molecule type" value="Genomic_DNA"/>
</dbReference>
<dbReference type="Proteomes" id="UP000541444">
    <property type="component" value="Unassembled WGS sequence"/>
</dbReference>
<comment type="similarity">
    <text evidence="4">Belongs to the class I-like SAM-binding methyltransferase superfamily. Cation-independent O-methyltransferase family.</text>
</comment>
<dbReference type="Gene3D" id="1.10.10.10">
    <property type="entry name" value="Winged helix-like DNA-binding domain superfamily/Winged helix DNA-binding domain"/>
    <property type="match status" value="1"/>
</dbReference>
<sequence>MEEIRRKREEISEEDVLAEVEIWKYVFGFVEMGVIKCAIDLGIADLIQAQGKPMTLPELLVATHECSLSKLYRLMRFLVHRNIFKEVSTSDGVKSYDLTPISRLLVKHGERSMAAFLLLESSPVMLAPWHAFSGCVPESGKPAFEAAHGVDVWGYASGDPEHSELINEAMACDARLVVPAILEDCPSLFDGVQTVVDVGGGNGTTLGMLVKAYPWLKGTNFDLPHVASVAPKIDNVEHVGGDFFVNIPKADAAFVMWSLHDWGDEECINILRKCKEAIPKDGGKVIIVEAVIDEVEEHEFKDVRYVLDMVMMAHTSAGKERTQEDWTNILRESGFSRHTIYPIRAIQAVIVAWP</sequence>
<dbReference type="Gene3D" id="3.40.50.150">
    <property type="entry name" value="Vaccinia Virus protein VP39"/>
    <property type="match status" value="1"/>
</dbReference>
<evidence type="ECO:0000259" key="7">
    <source>
        <dbReference type="Pfam" id="PF08100"/>
    </source>
</evidence>
<proteinExistence type="inferred from homology"/>
<dbReference type="InterPro" id="IPR012967">
    <property type="entry name" value="COMT_dimerisation"/>
</dbReference>
<comment type="caution">
    <text evidence="8">The sequence shown here is derived from an EMBL/GenBank/DDBJ whole genome shotgun (WGS) entry which is preliminary data.</text>
</comment>
<accession>A0A7J7P1C6</accession>
<keyword evidence="9" id="KW-1185">Reference proteome</keyword>
<dbReference type="CDD" id="cd02440">
    <property type="entry name" value="AdoMet_MTases"/>
    <property type="match status" value="1"/>
</dbReference>
<organism evidence="8 9">
    <name type="scientific">Kingdonia uniflora</name>
    <dbReference type="NCBI Taxonomy" id="39325"/>
    <lineage>
        <taxon>Eukaryota</taxon>
        <taxon>Viridiplantae</taxon>
        <taxon>Streptophyta</taxon>
        <taxon>Embryophyta</taxon>
        <taxon>Tracheophyta</taxon>
        <taxon>Spermatophyta</taxon>
        <taxon>Magnoliopsida</taxon>
        <taxon>Ranunculales</taxon>
        <taxon>Circaeasteraceae</taxon>
        <taxon>Kingdonia</taxon>
    </lineage>
</organism>
<dbReference type="AlphaFoldDB" id="A0A7J7P1C6"/>
<dbReference type="SUPFAM" id="SSF53335">
    <property type="entry name" value="S-adenosyl-L-methionine-dependent methyltransferases"/>
    <property type="match status" value="1"/>
</dbReference>
<dbReference type="PANTHER" id="PTHR11746">
    <property type="entry name" value="O-METHYLTRANSFERASE"/>
    <property type="match status" value="1"/>
</dbReference>
<protein>
    <submittedName>
        <fullName evidence="8">Uncharacterized protein</fullName>
    </submittedName>
</protein>
<dbReference type="Pfam" id="PF00891">
    <property type="entry name" value="Methyltransf_2"/>
    <property type="match status" value="1"/>
</dbReference>
<name>A0A7J7P1C6_9MAGN</name>
<evidence type="ECO:0000313" key="9">
    <source>
        <dbReference type="Proteomes" id="UP000541444"/>
    </source>
</evidence>
<dbReference type="InterPro" id="IPR029063">
    <property type="entry name" value="SAM-dependent_MTases_sf"/>
</dbReference>
<evidence type="ECO:0000256" key="1">
    <source>
        <dbReference type="ARBA" id="ARBA00022603"/>
    </source>
</evidence>
<dbReference type="InterPro" id="IPR016461">
    <property type="entry name" value="COMT-like"/>
</dbReference>
<dbReference type="OrthoDB" id="1606438at2759"/>
<dbReference type="SUPFAM" id="SSF46785">
    <property type="entry name" value="Winged helix' DNA-binding domain"/>
    <property type="match status" value="1"/>
</dbReference>
<reference evidence="8 9" key="1">
    <citation type="journal article" date="2020" name="IScience">
        <title>Genome Sequencing of the Endangered Kingdonia uniflora (Circaeasteraceae, Ranunculales) Reveals Potential Mechanisms of Evolutionary Specialization.</title>
        <authorList>
            <person name="Sun Y."/>
            <person name="Deng T."/>
            <person name="Zhang A."/>
            <person name="Moore M.J."/>
            <person name="Landis J.B."/>
            <person name="Lin N."/>
            <person name="Zhang H."/>
            <person name="Zhang X."/>
            <person name="Huang J."/>
            <person name="Zhang X."/>
            <person name="Sun H."/>
            <person name="Wang H."/>
        </authorList>
    </citation>
    <scope>NUCLEOTIDE SEQUENCE [LARGE SCALE GENOMIC DNA]</scope>
    <source>
        <strain evidence="8">TB1705</strain>
        <tissue evidence="8">Leaf</tissue>
    </source>
</reference>
<keyword evidence="2" id="KW-0808">Transferase</keyword>
<evidence type="ECO:0000259" key="6">
    <source>
        <dbReference type="Pfam" id="PF00891"/>
    </source>
</evidence>
<dbReference type="GO" id="GO:0046983">
    <property type="term" value="F:protein dimerization activity"/>
    <property type="evidence" value="ECO:0007669"/>
    <property type="project" value="InterPro"/>
</dbReference>
<dbReference type="InterPro" id="IPR036388">
    <property type="entry name" value="WH-like_DNA-bd_sf"/>
</dbReference>
<keyword evidence="1" id="KW-0489">Methyltransferase</keyword>
<feature type="domain" description="O-methyltransferase C-terminal" evidence="6">
    <location>
        <begin position="136"/>
        <end position="336"/>
    </location>
</feature>
<feature type="active site" description="Proton acceptor" evidence="5">
    <location>
        <position position="260"/>
    </location>
</feature>